<protein>
    <submittedName>
        <fullName evidence="1">Uncharacterized protein</fullName>
    </submittedName>
</protein>
<reference evidence="1" key="1">
    <citation type="submission" date="2018-10" db="EMBL/GenBank/DDBJ databases">
        <title>Hidden diversity of soil giant viruses.</title>
        <authorList>
            <person name="Schulz F."/>
            <person name="Alteio L."/>
            <person name="Goudeau D."/>
            <person name="Ryan E.M."/>
            <person name="Malmstrom R.R."/>
            <person name="Blanchard J."/>
            <person name="Woyke T."/>
        </authorList>
    </citation>
    <scope>NUCLEOTIDE SEQUENCE</scope>
    <source>
        <strain evidence="1">EDV1</strain>
    </source>
</reference>
<accession>A0A3G4ZTV1</accession>
<dbReference type="EMBL" id="MK072075">
    <property type="protein sequence ID" value="AYV78328.1"/>
    <property type="molecule type" value="Genomic_DNA"/>
</dbReference>
<proteinExistence type="predicted"/>
<organism evidence="1">
    <name type="scientific">Edafosvirus sp</name>
    <dbReference type="NCBI Taxonomy" id="2487765"/>
    <lineage>
        <taxon>Viruses</taxon>
        <taxon>Varidnaviria</taxon>
        <taxon>Bamfordvirae</taxon>
        <taxon>Nucleocytoviricota</taxon>
        <taxon>Megaviricetes</taxon>
        <taxon>Imitervirales</taxon>
        <taxon>Mimiviridae</taxon>
        <taxon>Klosneuvirinae</taxon>
    </lineage>
</organism>
<sequence>MDAYRDKLLKYPITTSEYSLLDYVWDFSAVFNFRSLYISEYRTRVINDIKKAYTAEQFFEYENILNKLFWNLRWVLFPLWINPEMSKEEYEKFIKENYGSYAEIPNALLLCSKVSYSDNTELDRIINEELKNNYYRSFINKLIMIDDPNKIIYLKKIEGSSEIFGKNYFNLLCATIMTDRKLYEEIMKDPYVVKDKKFTLPEFYHEHDYAYPNMNYCAYQIGTSKQRMDKILRMYYAKNAEQNWFKIIRRTREATRYIPDYNIE</sequence>
<gene>
    <name evidence="1" type="ORF">Edafosvirus10_3</name>
</gene>
<name>A0A3G4ZTV1_9VIRU</name>
<evidence type="ECO:0000313" key="1">
    <source>
        <dbReference type="EMBL" id="AYV78328.1"/>
    </source>
</evidence>